<protein>
    <recommendedName>
        <fullName evidence="2">histidine kinase</fullName>
        <ecNumber evidence="2">2.7.13.3</ecNumber>
    </recommendedName>
</protein>
<dbReference type="Gene3D" id="1.20.5.1930">
    <property type="match status" value="1"/>
</dbReference>
<name>A0ABZ0ZS10_9ACTN</name>
<dbReference type="Proteomes" id="UP001327225">
    <property type="component" value="Chromosome"/>
</dbReference>
<proteinExistence type="predicted"/>
<dbReference type="InterPro" id="IPR011712">
    <property type="entry name" value="Sig_transdc_His_kin_sub3_dim/P"/>
</dbReference>
<dbReference type="Gene3D" id="3.30.565.10">
    <property type="entry name" value="Histidine kinase-like ATPase, C-terminal domain"/>
    <property type="match status" value="1"/>
</dbReference>
<accession>A0ABZ0ZS10</accession>
<keyword evidence="5" id="KW-0547">Nucleotide-binding</keyword>
<evidence type="ECO:0000256" key="1">
    <source>
        <dbReference type="ARBA" id="ARBA00000085"/>
    </source>
</evidence>
<dbReference type="SUPFAM" id="SSF55874">
    <property type="entry name" value="ATPase domain of HSP90 chaperone/DNA topoisomerase II/histidine kinase"/>
    <property type="match status" value="1"/>
</dbReference>
<dbReference type="EMBL" id="CP141059">
    <property type="protein sequence ID" value="WQQ26579.1"/>
    <property type="molecule type" value="Genomic_DNA"/>
</dbReference>
<dbReference type="RefSeq" id="WP_322937458.1">
    <property type="nucleotide sequence ID" value="NZ_CP141059.1"/>
</dbReference>
<gene>
    <name evidence="12" type="ORF">SHK19_21815</name>
</gene>
<dbReference type="Pfam" id="PF07730">
    <property type="entry name" value="HisKA_3"/>
    <property type="match status" value="1"/>
</dbReference>
<evidence type="ECO:0000256" key="3">
    <source>
        <dbReference type="ARBA" id="ARBA00022553"/>
    </source>
</evidence>
<comment type="catalytic activity">
    <reaction evidence="1">
        <text>ATP + protein L-histidine = ADP + protein N-phospho-L-histidine.</text>
        <dbReference type="EC" id="2.7.13.3"/>
    </reaction>
</comment>
<reference evidence="13" key="1">
    <citation type="submission" date="2023-12" db="EMBL/GenBank/DDBJ databases">
        <title>Novel species in genus Nocardioides.</title>
        <authorList>
            <person name="Zhou H."/>
        </authorList>
    </citation>
    <scope>NUCLEOTIDE SEQUENCE [LARGE SCALE GENOMIC DNA]</scope>
    <source>
        <strain evidence="13">HM61</strain>
    </source>
</reference>
<keyword evidence="7" id="KW-0067">ATP-binding</keyword>
<dbReference type="InterPro" id="IPR050482">
    <property type="entry name" value="Sensor_HK_TwoCompSys"/>
</dbReference>
<dbReference type="EC" id="2.7.13.3" evidence="2"/>
<dbReference type="SUPFAM" id="SSF55781">
    <property type="entry name" value="GAF domain-like"/>
    <property type="match status" value="1"/>
</dbReference>
<organism evidence="12 13">
    <name type="scientific">Nocardioides bizhenqiangii</name>
    <dbReference type="NCBI Taxonomy" id="3095076"/>
    <lineage>
        <taxon>Bacteria</taxon>
        <taxon>Bacillati</taxon>
        <taxon>Actinomycetota</taxon>
        <taxon>Actinomycetes</taxon>
        <taxon>Propionibacteriales</taxon>
        <taxon>Nocardioidaceae</taxon>
        <taxon>Nocardioides</taxon>
    </lineage>
</organism>
<feature type="coiled-coil region" evidence="9">
    <location>
        <begin position="212"/>
        <end position="239"/>
    </location>
</feature>
<dbReference type="InterPro" id="IPR036890">
    <property type="entry name" value="HATPase_C_sf"/>
</dbReference>
<evidence type="ECO:0000256" key="6">
    <source>
        <dbReference type="ARBA" id="ARBA00022777"/>
    </source>
</evidence>
<dbReference type="SMART" id="SM00387">
    <property type="entry name" value="HATPase_c"/>
    <property type="match status" value="1"/>
</dbReference>
<feature type="transmembrane region" description="Helical" evidence="10">
    <location>
        <begin position="15"/>
        <end position="44"/>
    </location>
</feature>
<dbReference type="CDD" id="cd16917">
    <property type="entry name" value="HATPase_UhpB-NarQ-NarX-like"/>
    <property type="match status" value="1"/>
</dbReference>
<evidence type="ECO:0000259" key="11">
    <source>
        <dbReference type="SMART" id="SM00387"/>
    </source>
</evidence>
<keyword evidence="13" id="KW-1185">Reference proteome</keyword>
<keyword evidence="3" id="KW-0597">Phosphoprotein</keyword>
<keyword evidence="8" id="KW-0902">Two-component regulatory system</keyword>
<evidence type="ECO:0000256" key="10">
    <source>
        <dbReference type="SAM" id="Phobius"/>
    </source>
</evidence>
<evidence type="ECO:0000256" key="9">
    <source>
        <dbReference type="SAM" id="Coils"/>
    </source>
</evidence>
<evidence type="ECO:0000256" key="7">
    <source>
        <dbReference type="ARBA" id="ARBA00022840"/>
    </source>
</evidence>
<keyword evidence="9" id="KW-0175">Coiled coil</keyword>
<evidence type="ECO:0000256" key="4">
    <source>
        <dbReference type="ARBA" id="ARBA00022679"/>
    </source>
</evidence>
<evidence type="ECO:0000256" key="8">
    <source>
        <dbReference type="ARBA" id="ARBA00023012"/>
    </source>
</evidence>
<feature type="domain" description="Histidine kinase/HSP90-like ATPase" evidence="11">
    <location>
        <begin position="343"/>
        <end position="436"/>
    </location>
</feature>
<sequence>MDGVMSLRRRSRREWLATALVGAGLLAFVTLVYAVVVLAGGALLGRPTSSPAVALSVLATAVVALTFDRVSSWLSGLVSRAVHGGRPSPYDVLGQFSGTAAGGYAAEELPSRMARVLAVGTGAQWSQVWLVLDGKPRLAAPWPPDAPLDAVLDPTDTSVRGRRSQPVLHDGELLGLLVVQERDQVPLTSVEERLFAGLAVQSRLVLRGARLRVELEQRAAELSTRAEELRASRQRLVDAQDNERRALERDVHDGAQQHLVALAVNLRLAETLAARSPERAVPLLEAQEAAAAHAVETVLQLSQGIYPPLLADGGLEPALRAASINSATPVDLTADGLGRYPPGVEAAAYFCCLEALQNAAKHARASTIRIELRGAPDGSLTFRVSDDGCGFDPDGIPAGSGLTNMRDRLDAVDGVLTLSSSSGSGTLIEGRIPGGERSR</sequence>
<dbReference type="GO" id="GO:0016301">
    <property type="term" value="F:kinase activity"/>
    <property type="evidence" value="ECO:0007669"/>
    <property type="project" value="UniProtKB-KW"/>
</dbReference>
<evidence type="ECO:0000313" key="12">
    <source>
        <dbReference type="EMBL" id="WQQ26579.1"/>
    </source>
</evidence>
<evidence type="ECO:0000256" key="2">
    <source>
        <dbReference type="ARBA" id="ARBA00012438"/>
    </source>
</evidence>
<dbReference type="PANTHER" id="PTHR24421:SF10">
    <property type="entry name" value="NITRATE_NITRITE SENSOR PROTEIN NARQ"/>
    <property type="match status" value="1"/>
</dbReference>
<dbReference type="PANTHER" id="PTHR24421">
    <property type="entry name" value="NITRATE/NITRITE SENSOR PROTEIN NARX-RELATED"/>
    <property type="match status" value="1"/>
</dbReference>
<dbReference type="Pfam" id="PF02518">
    <property type="entry name" value="HATPase_c"/>
    <property type="match status" value="1"/>
</dbReference>
<evidence type="ECO:0000256" key="5">
    <source>
        <dbReference type="ARBA" id="ARBA00022741"/>
    </source>
</evidence>
<dbReference type="InterPro" id="IPR003594">
    <property type="entry name" value="HATPase_dom"/>
</dbReference>
<keyword evidence="10" id="KW-0472">Membrane</keyword>
<keyword evidence="6 12" id="KW-0418">Kinase</keyword>
<keyword evidence="10" id="KW-0812">Transmembrane</keyword>
<evidence type="ECO:0000313" key="13">
    <source>
        <dbReference type="Proteomes" id="UP001327225"/>
    </source>
</evidence>
<keyword evidence="10" id="KW-1133">Transmembrane helix</keyword>
<keyword evidence="4" id="KW-0808">Transferase</keyword>